<dbReference type="SUPFAM" id="SSF50630">
    <property type="entry name" value="Acid proteases"/>
    <property type="match status" value="1"/>
</dbReference>
<evidence type="ECO:0000313" key="11">
    <source>
        <dbReference type="Proteomes" id="UP000076580"/>
    </source>
</evidence>
<dbReference type="Proteomes" id="UP000076580">
    <property type="component" value="Chromosome 03"/>
</dbReference>
<feature type="disulfide bond" evidence="6">
    <location>
        <begin position="327"/>
        <end position="362"/>
    </location>
</feature>
<evidence type="ECO:0000313" key="10">
    <source>
        <dbReference type="EMBL" id="KYK56105.1"/>
    </source>
</evidence>
<feature type="active site" evidence="5">
    <location>
        <position position="108"/>
    </location>
</feature>
<dbReference type="STRING" id="98403.A0A151GG86"/>
<keyword evidence="8" id="KW-0732">Signal</keyword>
<gene>
    <name evidence="10" type="ORF">DCS_08071</name>
</gene>
<feature type="active site" evidence="5">
    <location>
        <position position="291"/>
    </location>
</feature>
<dbReference type="InterPro" id="IPR021109">
    <property type="entry name" value="Peptidase_aspartic_dom_sf"/>
</dbReference>
<keyword evidence="11" id="KW-1185">Reference proteome</keyword>
<evidence type="ECO:0000256" key="2">
    <source>
        <dbReference type="ARBA" id="ARBA00022670"/>
    </source>
</evidence>
<dbReference type="FunFam" id="2.40.70.10:FF:000026">
    <property type="entry name" value="Endothiapepsin"/>
    <property type="match status" value="1"/>
</dbReference>
<dbReference type="RefSeq" id="XP_040655457.1">
    <property type="nucleotide sequence ID" value="XM_040805353.1"/>
</dbReference>
<dbReference type="EMBL" id="LAYC01000003">
    <property type="protein sequence ID" value="KYK56105.1"/>
    <property type="molecule type" value="Genomic_DNA"/>
</dbReference>
<evidence type="ECO:0000256" key="7">
    <source>
        <dbReference type="RuleBase" id="RU000454"/>
    </source>
</evidence>
<evidence type="ECO:0000256" key="6">
    <source>
        <dbReference type="PIRSR" id="PIRSR601461-2"/>
    </source>
</evidence>
<dbReference type="GO" id="GO:0004190">
    <property type="term" value="F:aspartic-type endopeptidase activity"/>
    <property type="evidence" value="ECO:0007669"/>
    <property type="project" value="UniProtKB-KW"/>
</dbReference>
<dbReference type="InterPro" id="IPR034163">
    <property type="entry name" value="Aspergillopepsin-like_cat_dom"/>
</dbReference>
<proteinExistence type="inferred from homology"/>
<accession>A0A151GG86</accession>
<evidence type="ECO:0000256" key="1">
    <source>
        <dbReference type="ARBA" id="ARBA00007447"/>
    </source>
</evidence>
<evidence type="ECO:0000259" key="9">
    <source>
        <dbReference type="PROSITE" id="PS51767"/>
    </source>
</evidence>
<feature type="chain" id="PRO_5007580571" evidence="8">
    <location>
        <begin position="21"/>
        <end position="402"/>
    </location>
</feature>
<keyword evidence="6" id="KW-1015">Disulfide bond</keyword>
<dbReference type="GO" id="GO:0006508">
    <property type="term" value="P:proteolysis"/>
    <property type="evidence" value="ECO:0007669"/>
    <property type="project" value="UniProtKB-KW"/>
</dbReference>
<dbReference type="InterPro" id="IPR001969">
    <property type="entry name" value="Aspartic_peptidase_AS"/>
</dbReference>
<comment type="similarity">
    <text evidence="1 7">Belongs to the peptidase A1 family.</text>
</comment>
<reference evidence="10 11" key="1">
    <citation type="journal article" date="2016" name="Sci. Rep.">
        <title>Insights into Adaptations to a Near-Obligate Nematode Endoparasitic Lifestyle from the Finished Genome of Drechmeria coniospora.</title>
        <authorList>
            <person name="Zhang L."/>
            <person name="Zhou Z."/>
            <person name="Guo Q."/>
            <person name="Fokkens L."/>
            <person name="Miskei M."/>
            <person name="Pocsi I."/>
            <person name="Zhang W."/>
            <person name="Chen M."/>
            <person name="Wang L."/>
            <person name="Sun Y."/>
            <person name="Donzelli B.G."/>
            <person name="Gibson D.M."/>
            <person name="Nelson D.R."/>
            <person name="Luo J.G."/>
            <person name="Rep M."/>
            <person name="Liu H."/>
            <person name="Yang S."/>
            <person name="Wang J."/>
            <person name="Krasnoff S.B."/>
            <person name="Xu Y."/>
            <person name="Molnar I."/>
            <person name="Lin M."/>
        </authorList>
    </citation>
    <scope>NUCLEOTIDE SEQUENCE [LARGE SCALE GENOMIC DNA]</scope>
    <source>
        <strain evidence="10 11">ARSEF 6962</strain>
    </source>
</reference>
<dbReference type="PRINTS" id="PR00792">
    <property type="entry name" value="PEPSIN"/>
</dbReference>
<keyword evidence="4 7" id="KW-0378">Hydrolase</keyword>
<dbReference type="FunFam" id="2.40.70.10:FF:000024">
    <property type="entry name" value="Endothiapepsin"/>
    <property type="match status" value="1"/>
</dbReference>
<dbReference type="Gene3D" id="2.40.70.10">
    <property type="entry name" value="Acid Proteases"/>
    <property type="match status" value="2"/>
</dbReference>
<keyword evidence="3 7" id="KW-0064">Aspartyl protease</keyword>
<evidence type="ECO:0000256" key="3">
    <source>
        <dbReference type="ARBA" id="ARBA00022750"/>
    </source>
</evidence>
<dbReference type="GeneID" id="63720714"/>
<evidence type="ECO:0000256" key="5">
    <source>
        <dbReference type="PIRSR" id="PIRSR601461-1"/>
    </source>
</evidence>
<protein>
    <submittedName>
        <fullName evidence="10">Secreted aspartic proteinase</fullName>
    </submittedName>
</protein>
<dbReference type="InParanoid" id="A0A151GG86"/>
<dbReference type="InterPro" id="IPR033121">
    <property type="entry name" value="PEPTIDASE_A1"/>
</dbReference>
<dbReference type="PROSITE" id="PS00141">
    <property type="entry name" value="ASP_PROTEASE"/>
    <property type="match status" value="1"/>
</dbReference>
<keyword evidence="2 7" id="KW-0645">Protease</keyword>
<feature type="signal peptide" evidence="8">
    <location>
        <begin position="1"/>
        <end position="20"/>
    </location>
</feature>
<name>A0A151GG86_DRECN</name>
<comment type="caution">
    <text evidence="10">The sequence shown here is derived from an EMBL/GenBank/DDBJ whole genome shotgun (WGS) entry which is preliminary data.</text>
</comment>
<dbReference type="PROSITE" id="PS51767">
    <property type="entry name" value="PEPTIDASE_A1"/>
    <property type="match status" value="1"/>
</dbReference>
<evidence type="ECO:0000256" key="4">
    <source>
        <dbReference type="ARBA" id="ARBA00022801"/>
    </source>
</evidence>
<feature type="domain" description="Peptidase A1" evidence="9">
    <location>
        <begin position="90"/>
        <end position="399"/>
    </location>
</feature>
<sequence length="402" mass="42543">MHTLAAFLLSLLLGGQLVASLPTVESPAEFSVVAARNEKHKRHGPSALAKAYRKYGKSLPNDLAAAVDQLEKRQSTGSVTTTPQKYDSEYLAAVQIGTPPQTLQLDFDTGSSDLWVFSTELPARAVKGQTLYNPASSSTASQLRGASWSITYGDHSSSSGDVYADVVSIGGLKVKNQAVEAAKKISAQFTADASSGLLGLAFSSINTVRPKKQQTFFDNAQSSLKKPVFTANLKHQADGKYNFGSIDSTQYQGKITYTPVDNSQGFWAWTSSGYAVGKGAVNDHPITGIADTGTSLLLLPSEVVSDYYADVDGADYDDSQGGFTFPCGTRLPDFTFGVETSTITVPASFLSYAPTDGSGKTCFGAMQSSDEIGISIFGDVALKAAFVVFDGGNMQLGWASKL</sequence>
<dbReference type="InterPro" id="IPR001461">
    <property type="entry name" value="Aspartic_peptidase_A1"/>
</dbReference>
<dbReference type="PANTHER" id="PTHR47966:SF2">
    <property type="entry name" value="ASPERGILLOPEPSIN-1-RELATED"/>
    <property type="match status" value="1"/>
</dbReference>
<organism evidence="10 11">
    <name type="scientific">Drechmeria coniospora</name>
    <name type="common">Nematophagous fungus</name>
    <name type="synonym">Meria coniospora</name>
    <dbReference type="NCBI Taxonomy" id="98403"/>
    <lineage>
        <taxon>Eukaryota</taxon>
        <taxon>Fungi</taxon>
        <taxon>Dikarya</taxon>
        <taxon>Ascomycota</taxon>
        <taxon>Pezizomycotina</taxon>
        <taxon>Sordariomycetes</taxon>
        <taxon>Hypocreomycetidae</taxon>
        <taxon>Hypocreales</taxon>
        <taxon>Ophiocordycipitaceae</taxon>
        <taxon>Drechmeria</taxon>
    </lineage>
</organism>
<dbReference type="CDD" id="cd06097">
    <property type="entry name" value="Aspergillopepsin_like"/>
    <property type="match status" value="1"/>
</dbReference>
<dbReference type="PANTHER" id="PTHR47966">
    <property type="entry name" value="BETA-SITE APP-CLEAVING ENZYME, ISOFORM A-RELATED"/>
    <property type="match status" value="1"/>
</dbReference>
<evidence type="ECO:0000256" key="8">
    <source>
        <dbReference type="SAM" id="SignalP"/>
    </source>
</evidence>
<dbReference type="AlphaFoldDB" id="A0A151GG86"/>
<dbReference type="Pfam" id="PF00026">
    <property type="entry name" value="Asp"/>
    <property type="match status" value="1"/>
</dbReference>